<reference evidence="3" key="1">
    <citation type="submission" date="2016-10" db="EMBL/GenBank/DDBJ databases">
        <authorList>
            <person name="Varghese N."/>
            <person name="Submissions S."/>
        </authorList>
    </citation>
    <scope>NUCLEOTIDE SEQUENCE [LARGE SCALE GENOMIC DNA]</scope>
    <source>
        <strain evidence="3">DSM 241</strain>
    </source>
</reference>
<dbReference type="Gene3D" id="1.10.260.40">
    <property type="entry name" value="lambda repressor-like DNA-binding domains"/>
    <property type="match status" value="1"/>
</dbReference>
<proteinExistence type="predicted"/>
<protein>
    <submittedName>
        <fullName evidence="2">Helix-turn-helix</fullName>
    </submittedName>
</protein>
<evidence type="ECO:0000313" key="3">
    <source>
        <dbReference type="Proteomes" id="UP000199256"/>
    </source>
</evidence>
<dbReference type="Proteomes" id="UP000199256">
    <property type="component" value="Unassembled WGS sequence"/>
</dbReference>
<dbReference type="CDD" id="cd00093">
    <property type="entry name" value="HTH_XRE"/>
    <property type="match status" value="1"/>
</dbReference>
<dbReference type="GO" id="GO:0003677">
    <property type="term" value="F:DNA binding"/>
    <property type="evidence" value="ECO:0007669"/>
    <property type="project" value="InterPro"/>
</dbReference>
<dbReference type="PROSITE" id="PS50943">
    <property type="entry name" value="HTH_CROC1"/>
    <property type="match status" value="1"/>
</dbReference>
<organism evidence="2 3">
    <name type="scientific">Ectothiorhodospira marina</name>
    <dbReference type="NCBI Taxonomy" id="1396821"/>
    <lineage>
        <taxon>Bacteria</taxon>
        <taxon>Pseudomonadati</taxon>
        <taxon>Pseudomonadota</taxon>
        <taxon>Gammaproteobacteria</taxon>
        <taxon>Chromatiales</taxon>
        <taxon>Ectothiorhodospiraceae</taxon>
        <taxon>Ectothiorhodospira</taxon>
    </lineage>
</organism>
<dbReference type="AlphaFoldDB" id="A0A1H7R421"/>
<accession>A0A1H7R421</accession>
<keyword evidence="3" id="KW-1185">Reference proteome</keyword>
<evidence type="ECO:0000259" key="1">
    <source>
        <dbReference type="PROSITE" id="PS50943"/>
    </source>
</evidence>
<dbReference type="STRING" id="1396821.SAMN05444515_12047"/>
<evidence type="ECO:0000313" key="2">
    <source>
        <dbReference type="EMBL" id="SEL54879.1"/>
    </source>
</evidence>
<dbReference type="InterPro" id="IPR010982">
    <property type="entry name" value="Lambda_DNA-bd_dom_sf"/>
</dbReference>
<dbReference type="OrthoDB" id="9792093at2"/>
<feature type="domain" description="HTH cro/C1-type" evidence="1">
    <location>
        <begin position="35"/>
        <end position="95"/>
    </location>
</feature>
<dbReference type="SUPFAM" id="SSF47413">
    <property type="entry name" value="lambda repressor-like DNA-binding domains"/>
    <property type="match status" value="1"/>
</dbReference>
<dbReference type="Pfam" id="PF01381">
    <property type="entry name" value="HTH_3"/>
    <property type="match status" value="1"/>
</dbReference>
<dbReference type="InterPro" id="IPR001387">
    <property type="entry name" value="Cro/C1-type_HTH"/>
</dbReference>
<name>A0A1H7R421_9GAMM</name>
<gene>
    <name evidence="2" type="ORF">SAMN05444515_12047</name>
</gene>
<sequence>MLTHEQLKAKALENREVREEYERVNREEFALLDMLLQARREAGLTQADVAARMGTKAPAIARLERSLASGQHSPSISTVRRYLKACGKHLQLEVI</sequence>
<dbReference type="EMBL" id="FOAA01000020">
    <property type="protein sequence ID" value="SEL54879.1"/>
    <property type="molecule type" value="Genomic_DNA"/>
</dbReference>
<dbReference type="SMART" id="SM00530">
    <property type="entry name" value="HTH_XRE"/>
    <property type="match status" value="1"/>
</dbReference>
<dbReference type="RefSeq" id="WP_090255412.1">
    <property type="nucleotide sequence ID" value="NZ_FOAA01000020.1"/>
</dbReference>